<dbReference type="InterPro" id="IPR029052">
    <property type="entry name" value="Metallo-depent_PP-like"/>
</dbReference>
<dbReference type="SUPFAM" id="SSF56300">
    <property type="entry name" value="Metallo-dependent phosphatases"/>
    <property type="match status" value="1"/>
</dbReference>
<dbReference type="Gene3D" id="3.60.21.10">
    <property type="match status" value="1"/>
</dbReference>
<dbReference type="Pfam" id="PF00932">
    <property type="entry name" value="LTD"/>
    <property type="match status" value="2"/>
</dbReference>
<organism evidence="4 5">
    <name type="scientific">Microbacterium terrae</name>
    <dbReference type="NCBI Taxonomy" id="69369"/>
    <lineage>
        <taxon>Bacteria</taxon>
        <taxon>Bacillati</taxon>
        <taxon>Actinomycetota</taxon>
        <taxon>Actinomycetes</taxon>
        <taxon>Micrococcales</taxon>
        <taxon>Microbacteriaceae</taxon>
        <taxon>Microbacterium</taxon>
    </lineage>
</organism>
<keyword evidence="2" id="KW-0732">Signal</keyword>
<dbReference type="AlphaFoldDB" id="A0A0M2GY81"/>
<feature type="domain" description="LTD" evidence="3">
    <location>
        <begin position="197"/>
        <end position="322"/>
    </location>
</feature>
<dbReference type="RefSeq" id="WP_052682539.1">
    <property type="nucleotide sequence ID" value="NZ_BAAAUP010000011.1"/>
</dbReference>
<proteinExistence type="predicted"/>
<dbReference type="PROSITE" id="PS51841">
    <property type="entry name" value="LTD"/>
    <property type="match status" value="2"/>
</dbReference>
<dbReference type="SUPFAM" id="SSF74853">
    <property type="entry name" value="Lamin A/C globular tail domain"/>
    <property type="match status" value="2"/>
</dbReference>
<dbReference type="Pfam" id="PF00149">
    <property type="entry name" value="Metallophos"/>
    <property type="match status" value="1"/>
</dbReference>
<comment type="caution">
    <text evidence="4">The sequence shown here is derived from an EMBL/GenBank/DDBJ whole genome shotgun (WGS) entry which is preliminary data.</text>
</comment>
<accession>A0A0M2GY81</accession>
<reference evidence="4 5" key="1">
    <citation type="submission" date="2015-02" db="EMBL/GenBank/DDBJ databases">
        <title>Draft genome sequences of ten Microbacterium spp. with emphasis on heavy metal contaminated environments.</title>
        <authorList>
            <person name="Corretto E."/>
        </authorList>
    </citation>
    <scope>NUCLEOTIDE SEQUENCE [LARGE SCALE GENOMIC DNA]</scope>
    <source>
        <strain evidence="4 5">DSM 12510</strain>
    </source>
</reference>
<feature type="compositionally biased region" description="Polar residues" evidence="1">
    <location>
        <begin position="1091"/>
        <end position="1106"/>
    </location>
</feature>
<name>A0A0M2GY81_9MICO</name>
<dbReference type="PANTHER" id="PTHR43143">
    <property type="entry name" value="METALLOPHOSPHOESTERASE, CALCINEURIN SUPERFAMILY"/>
    <property type="match status" value="1"/>
</dbReference>
<protein>
    <recommendedName>
        <fullName evidence="3">LTD domain-containing protein</fullName>
    </recommendedName>
</protein>
<keyword evidence="5" id="KW-1185">Reference proteome</keyword>
<feature type="chain" id="PRO_5039294668" description="LTD domain-containing protein" evidence="2">
    <location>
        <begin position="24"/>
        <end position="1106"/>
    </location>
</feature>
<dbReference type="OrthoDB" id="9772095at2"/>
<sequence>MRVATRRAGIIGSVLGCLLVGVAAPPGSGAERHSGAVEAVTTAATASVVVSEITNGGPGGASDAFFELRNDGDEPVSLTGWALYRCDEAGLRAPRTAPEIDLTDVVLTPGGVLTVGWSGGARAAEASFARPLSSTGFGLILLDPSGATADAVAVYPDAPATTQSECGEESNLPVALAWALDESWQRASSGWVRARATPGSPRLGAPTVALDAAVRIEEVAAAGPAGHGDDVIELRNTTGSEQPLTGWRLYRCTAAGVADAASLQHVFGAGDTLAAGARLVIGGPGFSDDADVRTDTSLADLVSGVLLVDADGRRVDGVSVSSLGDTACQRGHDKLPATLDYRTGESWQRTTAGGWVVGPRTPGDANIEQSSAIDRVSSGGTASVVVTEIAADPEVPGQRRRNLVELGNVGDDAVDISGWRVIACGRDGFRRFDDLATVPAGTVLDAGDAWLLTLAGTPDAGAADATFPEALEMAGAGVWVEDAVGRRRDGVGIYHRNEMDGSVDRESPCTNGLALPTFGVDRLRGETYQRTASTGDDTRDFRAAPASPGVLTHLAPVDVGLLAAGAGRGDGDVTGYTAVLTAGSARVDGVADVGDAAIEWAYTGASAAPLSSRRGVDETAWSVEGPPAASDDGYALPYLRFGVRAEASDPLTWTGRTTGRTALRLSVWSPARAAWRELDSGTGTGAGDAAVVTLTGALRGGETPDGVAEILVQVVPSDPSAMTDASGLADPADYDLAISHLSDTQYYTEAYPEVYAAQVGWIAANSAAGRIAFSVHTGDLVQNWVDPDQREERARREYETASQMQAVLDDAGVANSVLPGNHDNKRGVTNELFNEFFPPSRYRGERWYGGSIAPGDNSANWSRFSAAGADFVVVSLPYAYGEDEVVWAEDVVRAHPDANVIIATHEHLTPHGGGVDAERSTTSRWVSHGDLLWERVVAPHRNVFLVLSGHFHGVGTIVTEDAGGIAGHTVVEALADYQEFRTHTGERATGFQRLLQLDLAGGALAVDTLSVPLEASASHPYDYGQFVADDGDPAVLSNERPWNVVAAGVQGRYTAEDDAFAVDVALQHEKTVATQSVTVDHGTRDEDADQPRTSAQVSTRFPRSPR</sequence>
<feature type="signal peptide" evidence="2">
    <location>
        <begin position="1"/>
        <end position="23"/>
    </location>
</feature>
<feature type="domain" description="LTD" evidence="3">
    <location>
        <begin position="40"/>
        <end position="165"/>
    </location>
</feature>
<feature type="region of interest" description="Disordered" evidence="1">
    <location>
        <begin position="1075"/>
        <end position="1106"/>
    </location>
</feature>
<evidence type="ECO:0000313" key="4">
    <source>
        <dbReference type="EMBL" id="KJL38976.1"/>
    </source>
</evidence>
<evidence type="ECO:0000313" key="5">
    <source>
        <dbReference type="Proteomes" id="UP000033956"/>
    </source>
</evidence>
<dbReference type="InterPro" id="IPR001322">
    <property type="entry name" value="Lamin_tail_dom"/>
</dbReference>
<dbReference type="Gene3D" id="2.60.40.1260">
    <property type="entry name" value="Lamin Tail domain"/>
    <property type="match status" value="1"/>
</dbReference>
<dbReference type="Proteomes" id="UP000033956">
    <property type="component" value="Unassembled WGS sequence"/>
</dbReference>
<evidence type="ECO:0000259" key="3">
    <source>
        <dbReference type="PROSITE" id="PS51841"/>
    </source>
</evidence>
<dbReference type="PANTHER" id="PTHR43143:SF5">
    <property type="entry name" value="SECRETED PROTEIN"/>
    <property type="match status" value="1"/>
</dbReference>
<dbReference type="STRING" id="92835.RS81_02388"/>
<dbReference type="InterPro" id="IPR036415">
    <property type="entry name" value="Lamin_tail_dom_sf"/>
</dbReference>
<dbReference type="InterPro" id="IPR051918">
    <property type="entry name" value="STPP_CPPED1"/>
</dbReference>
<dbReference type="InterPro" id="IPR004843">
    <property type="entry name" value="Calcineurin-like_PHP"/>
</dbReference>
<evidence type="ECO:0000256" key="1">
    <source>
        <dbReference type="SAM" id="MobiDB-lite"/>
    </source>
</evidence>
<evidence type="ECO:0000256" key="2">
    <source>
        <dbReference type="SAM" id="SignalP"/>
    </source>
</evidence>
<gene>
    <name evidence="4" type="ORF">RS81_02388</name>
</gene>
<dbReference type="EMBL" id="JYIZ01000053">
    <property type="protein sequence ID" value="KJL38976.1"/>
    <property type="molecule type" value="Genomic_DNA"/>
</dbReference>